<name>A0AA38GG82_TAXCH</name>
<comment type="caution">
    <text evidence="2">The sequence shown here is derived from an EMBL/GenBank/DDBJ whole genome shotgun (WGS) entry which is preliminary data.</text>
</comment>
<dbReference type="InterPro" id="IPR036047">
    <property type="entry name" value="F-box-like_dom_sf"/>
</dbReference>
<reference evidence="2 3" key="1">
    <citation type="journal article" date="2021" name="Nat. Plants">
        <title>The Taxus genome provides insights into paclitaxel biosynthesis.</title>
        <authorList>
            <person name="Xiong X."/>
            <person name="Gou J."/>
            <person name="Liao Q."/>
            <person name="Li Y."/>
            <person name="Zhou Q."/>
            <person name="Bi G."/>
            <person name="Li C."/>
            <person name="Du R."/>
            <person name="Wang X."/>
            <person name="Sun T."/>
            <person name="Guo L."/>
            <person name="Liang H."/>
            <person name="Lu P."/>
            <person name="Wu Y."/>
            <person name="Zhang Z."/>
            <person name="Ro D.K."/>
            <person name="Shang Y."/>
            <person name="Huang S."/>
            <person name="Yan J."/>
        </authorList>
    </citation>
    <scope>NUCLEOTIDE SEQUENCE [LARGE SCALE GENOMIC DNA]</scope>
    <source>
        <strain evidence="2">Ta-2019</strain>
    </source>
</reference>
<dbReference type="PANTHER" id="PTHR38926">
    <property type="entry name" value="F-BOX DOMAIN CONTAINING PROTEIN, EXPRESSED"/>
    <property type="match status" value="1"/>
</dbReference>
<dbReference type="PANTHER" id="PTHR38926:SF5">
    <property type="entry name" value="F-BOX AND LEUCINE-RICH REPEAT PROTEIN 6"/>
    <property type="match status" value="1"/>
</dbReference>
<dbReference type="Pfam" id="PF00646">
    <property type="entry name" value="F-box"/>
    <property type="match status" value="1"/>
</dbReference>
<dbReference type="OMA" id="SICEGCL"/>
<dbReference type="SUPFAM" id="SSF81383">
    <property type="entry name" value="F-box domain"/>
    <property type="match status" value="1"/>
</dbReference>
<evidence type="ECO:0000259" key="1">
    <source>
        <dbReference type="Pfam" id="PF00646"/>
    </source>
</evidence>
<evidence type="ECO:0000313" key="3">
    <source>
        <dbReference type="Proteomes" id="UP000824469"/>
    </source>
</evidence>
<feature type="domain" description="F-box" evidence="1">
    <location>
        <begin position="36"/>
        <end position="77"/>
    </location>
</feature>
<proteinExistence type="predicted"/>
<dbReference type="AlphaFoldDB" id="A0AA38GG82"/>
<dbReference type="SMART" id="SM00367">
    <property type="entry name" value="LRR_CC"/>
    <property type="match status" value="5"/>
</dbReference>
<dbReference type="InterPro" id="IPR001611">
    <property type="entry name" value="Leu-rich_rpt"/>
</dbReference>
<protein>
    <recommendedName>
        <fullName evidence="1">F-box domain-containing protein</fullName>
    </recommendedName>
</protein>
<gene>
    <name evidence="2" type="ORF">KI387_015534</name>
</gene>
<dbReference type="Proteomes" id="UP000824469">
    <property type="component" value="Unassembled WGS sequence"/>
</dbReference>
<dbReference type="Gene3D" id="1.20.1280.50">
    <property type="match status" value="1"/>
</dbReference>
<dbReference type="InterPro" id="IPR001810">
    <property type="entry name" value="F-box_dom"/>
</dbReference>
<evidence type="ECO:0000313" key="2">
    <source>
        <dbReference type="EMBL" id="KAH9320895.1"/>
    </source>
</evidence>
<organism evidence="2 3">
    <name type="scientific">Taxus chinensis</name>
    <name type="common">Chinese yew</name>
    <name type="synonym">Taxus wallichiana var. chinensis</name>
    <dbReference type="NCBI Taxonomy" id="29808"/>
    <lineage>
        <taxon>Eukaryota</taxon>
        <taxon>Viridiplantae</taxon>
        <taxon>Streptophyta</taxon>
        <taxon>Embryophyta</taxon>
        <taxon>Tracheophyta</taxon>
        <taxon>Spermatophyta</taxon>
        <taxon>Pinopsida</taxon>
        <taxon>Pinidae</taxon>
        <taxon>Conifers II</taxon>
        <taxon>Cupressales</taxon>
        <taxon>Taxaceae</taxon>
        <taxon>Taxus</taxon>
    </lineage>
</organism>
<dbReference type="InterPro" id="IPR006553">
    <property type="entry name" value="Leu-rich_rpt_Cys-con_subtyp"/>
</dbReference>
<dbReference type="Pfam" id="PF13516">
    <property type="entry name" value="LRR_6"/>
    <property type="match status" value="1"/>
</dbReference>
<dbReference type="EMBL" id="JAHRHJ020000003">
    <property type="protein sequence ID" value="KAH9320895.1"/>
    <property type="molecule type" value="Genomic_DNA"/>
</dbReference>
<accession>A0AA38GG82</accession>
<dbReference type="Gene3D" id="3.80.10.10">
    <property type="entry name" value="Ribonuclease Inhibitor"/>
    <property type="match status" value="1"/>
</dbReference>
<dbReference type="InterPro" id="IPR032675">
    <property type="entry name" value="LRR_dom_sf"/>
</dbReference>
<dbReference type="SUPFAM" id="SSF52047">
    <property type="entry name" value="RNI-like"/>
    <property type="match status" value="1"/>
</dbReference>
<sequence length="327" mass="37495">MGTEFADGLSPHACKEVLFNEKCIEKGNEFVTEANWSDLTEEALIDIFSRLDLEERWNSSFVCKSWFRASHNPFFWQVVDFEKYFARGRDTALLWTTEFQKRIDKMVKVAVDCSGENLRELHVRHCSDESLAYLAQRCPNVQRLSIKACQNVTDMSVCRIASGCPKIEELDISYCHNISCASLEKIGANCKYLTTIKRNMLNSLDPSEHRGVVPTEYVRMAPLSGDEEAAVFVKSVPNLKHLEMKFSKLSPKGLKALVDGCPNLEHLDLFGCSNLRSRELEYASANAKNLKVLIKPNFFIPRATIYEVRYGHWQLYDERFQTSAFQF</sequence>
<keyword evidence="3" id="KW-1185">Reference proteome</keyword>